<dbReference type="EC" id="2.7.13.3" evidence="3"/>
<evidence type="ECO:0000256" key="10">
    <source>
        <dbReference type="ARBA" id="ARBA00022777"/>
    </source>
</evidence>
<proteinExistence type="predicted"/>
<comment type="subcellular location">
    <subcellularLocation>
        <location evidence="2">Cell inner membrane</location>
        <topology evidence="2">Multi-pass membrane protein</topology>
    </subcellularLocation>
</comment>
<dbReference type="Pfam" id="PF01627">
    <property type="entry name" value="Hpt"/>
    <property type="match status" value="1"/>
</dbReference>
<dbReference type="CDD" id="cd00082">
    <property type="entry name" value="HisKA"/>
    <property type="match status" value="1"/>
</dbReference>
<evidence type="ECO:0000256" key="4">
    <source>
        <dbReference type="ARBA" id="ARBA00022475"/>
    </source>
</evidence>
<evidence type="ECO:0000256" key="1">
    <source>
        <dbReference type="ARBA" id="ARBA00000085"/>
    </source>
</evidence>
<dbReference type="GO" id="GO:0005886">
    <property type="term" value="C:plasma membrane"/>
    <property type="evidence" value="ECO:0007669"/>
    <property type="project" value="UniProtKB-SubCell"/>
</dbReference>
<dbReference type="InterPro" id="IPR000014">
    <property type="entry name" value="PAS"/>
</dbReference>
<feature type="compositionally biased region" description="Basic and acidic residues" evidence="19">
    <location>
        <begin position="749"/>
        <end position="763"/>
    </location>
</feature>
<dbReference type="Gene3D" id="3.30.450.20">
    <property type="entry name" value="PAS domain"/>
    <property type="match status" value="6"/>
</dbReference>
<keyword evidence="12" id="KW-1133">Transmembrane helix</keyword>
<sequence>MPDNDRPAGALPPDEVASLQAEALAHLAGPFALFAADGRLVSCNPDFARLLPPDGTPPAPGATLRDLLAAIGQAGGAANPGLARLEDPDAWLPAVGEGERVTLWRTACGAWFQVHLRAMSRGLVLTAADITDLKRQEEALSAARTTLETVFDHMTDGVVMWDAEMKLQFFNKETIRVGEFPVHMAYKGVSVLDVMRYQDERGEFGPPPRDKAELEARVAQRAALLNRPGGVSYIRRTPGGLWLEVKTIPVRGGGAVLMYRDVTALKQREEELAAARAMHRLILDSMTDGVVLMDRDLNFLLGNRAAVEFFGLPDTIGKPGASAVQAMRYRLRRGDFGPVPADEAGFEAAVEARLSIARHPGSTPVQVRGSNGAWIEASSVATPDGGVLVIYRDISTLKAREEELQAARETHELVLDSMQDGLVLWSPAFRVRLMNRQLAHFYGIPALLARPGAEGRDILRLMLRRGDYGTPPAEGAAMEAAVEARAAAIMGAGSEPDIRLSPAGYWMEITRQRLADGSVLSAYRNITRLRAREDELREARDHARAAQTSLAVTIEHMSQGLLMFSPDRRVQVINSRAIELLRLPPGLATEGARLEDIAAWQLARGEYDQDEAAGRRARAVLAGGPMEQGHYERRMPDGAVLEVHSVTMPDGRSVRTFTDITDRKRQEVALAEARDAARGTYAALTATIEAMGQGLLLVDPEGQVSVINRRAAELLALPDALARPGVRFAEMVAYQRARGDYDSSAEGAEQTRRALADEPMEEKRYERARRDGMVLEVHARRMEDGSMVRTYTDITDRKRQEGALAAARDAAEAANRAKSAFLAAMSHEIRTPMNGVLGMIEVMERTPPGPALARCVAVMRDSAGSLLRIIDDLLDFSKIEAGRMELEALPFSLRGLVEGAVETLAVEAKRKGLLLFADPLGPVTPHAPDMVSADPVRVRQILFNLVGNAIKFTDVGFVRLRCSARPEAGPEGVVIVVTLMVEDSGVGMTAEQVGRLFQPFAQADSSTTRRFGGTGLGLSIVRRLARLMGGDVAVESTAGRGSRFTVTLRLLPAEPMEAPPVLAAPVLPPLDGEAAPRLLVVDDHPVNREVLARQLELLGCIADMAEDGAQALALWRQARHRVALVDLHMPVMDGVDLARAIRREEELAPGSARTALVAVTANAMRGEDERCYAAGMDAFLAKPLALDALARVLGRFMPQTPGRLETAVAEPGPMLFDPEALRGLFGSDPARLAGLLNTFREGVKRDGEAVAVALAAGDLEGAAAAAHRLKGAARMAGARPLADLLAAVEQASRDGRAVEAGAAASGLGSLAERTVAATLAEGQGPA</sequence>
<reference evidence="23 24" key="1">
    <citation type="submission" date="2016-10" db="EMBL/GenBank/DDBJ databases">
        <authorList>
            <person name="de Groot N.N."/>
        </authorList>
    </citation>
    <scope>NUCLEOTIDE SEQUENCE [LARGE SCALE GENOMIC DNA]</scope>
    <source>
        <strain evidence="23 24">DSM 19981</strain>
    </source>
</reference>
<evidence type="ECO:0000313" key="23">
    <source>
        <dbReference type="EMBL" id="SFK41084.1"/>
    </source>
</evidence>
<keyword evidence="9" id="KW-0547">Nucleotide-binding</keyword>
<dbReference type="InterPro" id="IPR003594">
    <property type="entry name" value="HATPase_dom"/>
</dbReference>
<feature type="domain" description="HPt" evidence="22">
    <location>
        <begin position="1228"/>
        <end position="1326"/>
    </location>
</feature>
<dbReference type="InterPro" id="IPR001789">
    <property type="entry name" value="Sig_transdc_resp-reg_receiver"/>
</dbReference>
<evidence type="ECO:0000256" key="18">
    <source>
        <dbReference type="PROSITE-ProRule" id="PRU00169"/>
    </source>
</evidence>
<feature type="domain" description="Response regulatory" evidence="21">
    <location>
        <begin position="1077"/>
        <end position="1197"/>
    </location>
</feature>
<dbReference type="InterPro" id="IPR036890">
    <property type="entry name" value="HATPase_C_sf"/>
</dbReference>
<dbReference type="Pfam" id="PF00512">
    <property type="entry name" value="HisKA"/>
    <property type="match status" value="1"/>
</dbReference>
<dbReference type="Gene3D" id="1.20.120.160">
    <property type="entry name" value="HPT domain"/>
    <property type="match status" value="1"/>
</dbReference>
<dbReference type="CDD" id="cd00088">
    <property type="entry name" value="HPT"/>
    <property type="match status" value="1"/>
</dbReference>
<dbReference type="InterPro" id="IPR004358">
    <property type="entry name" value="Sig_transdc_His_kin-like_C"/>
</dbReference>
<dbReference type="SUPFAM" id="SSF52172">
    <property type="entry name" value="CheY-like"/>
    <property type="match status" value="1"/>
</dbReference>
<feature type="modified residue" description="4-aspartylphosphate" evidence="18">
    <location>
        <position position="1126"/>
    </location>
</feature>
<feature type="region of interest" description="Disordered" evidence="19">
    <location>
        <begin position="741"/>
        <end position="763"/>
    </location>
</feature>
<dbReference type="SUPFAM" id="SSF47226">
    <property type="entry name" value="Histidine-containing phosphotransfer domain, HPT domain"/>
    <property type="match status" value="1"/>
</dbReference>
<evidence type="ECO:0000256" key="5">
    <source>
        <dbReference type="ARBA" id="ARBA00022519"/>
    </source>
</evidence>
<dbReference type="EMBL" id="FOSQ01000002">
    <property type="protein sequence ID" value="SFK41084.1"/>
    <property type="molecule type" value="Genomic_DNA"/>
</dbReference>
<evidence type="ECO:0000256" key="3">
    <source>
        <dbReference type="ARBA" id="ARBA00012438"/>
    </source>
</evidence>
<dbReference type="PROSITE" id="PS50110">
    <property type="entry name" value="RESPONSE_REGULATORY"/>
    <property type="match status" value="1"/>
</dbReference>
<dbReference type="RefSeq" id="WP_092958358.1">
    <property type="nucleotide sequence ID" value="NZ_FOSQ01000002.1"/>
</dbReference>
<evidence type="ECO:0000256" key="2">
    <source>
        <dbReference type="ARBA" id="ARBA00004429"/>
    </source>
</evidence>
<evidence type="ECO:0000256" key="15">
    <source>
        <dbReference type="ARBA" id="ARBA00064003"/>
    </source>
</evidence>
<keyword evidence="7" id="KW-0808">Transferase</keyword>
<dbReference type="SUPFAM" id="SSF55785">
    <property type="entry name" value="PYP-like sensor domain (PAS domain)"/>
    <property type="match status" value="5"/>
</dbReference>
<dbReference type="InterPro" id="IPR005467">
    <property type="entry name" value="His_kinase_dom"/>
</dbReference>
<dbReference type="SMART" id="SM00387">
    <property type="entry name" value="HATPase_c"/>
    <property type="match status" value="1"/>
</dbReference>
<evidence type="ECO:0000259" key="22">
    <source>
        <dbReference type="PROSITE" id="PS50894"/>
    </source>
</evidence>
<evidence type="ECO:0000256" key="12">
    <source>
        <dbReference type="ARBA" id="ARBA00022989"/>
    </source>
</evidence>
<feature type="domain" description="Histidine kinase" evidence="20">
    <location>
        <begin position="824"/>
        <end position="1052"/>
    </location>
</feature>
<dbReference type="Pfam" id="PF12860">
    <property type="entry name" value="PAS_7"/>
    <property type="match status" value="5"/>
</dbReference>
<evidence type="ECO:0000313" key="24">
    <source>
        <dbReference type="Proteomes" id="UP000199473"/>
    </source>
</evidence>
<evidence type="ECO:0000256" key="6">
    <source>
        <dbReference type="ARBA" id="ARBA00022553"/>
    </source>
</evidence>
<evidence type="ECO:0000256" key="17">
    <source>
        <dbReference type="PROSITE-ProRule" id="PRU00110"/>
    </source>
</evidence>
<keyword evidence="8" id="KW-0812">Transmembrane</keyword>
<keyword evidence="10" id="KW-0418">Kinase</keyword>
<dbReference type="PRINTS" id="PR00344">
    <property type="entry name" value="BCTRLSENSOR"/>
</dbReference>
<evidence type="ECO:0000256" key="19">
    <source>
        <dbReference type="SAM" id="MobiDB-lite"/>
    </source>
</evidence>
<evidence type="ECO:0000256" key="14">
    <source>
        <dbReference type="ARBA" id="ARBA00023136"/>
    </source>
</evidence>
<evidence type="ECO:0000259" key="20">
    <source>
        <dbReference type="PROSITE" id="PS50109"/>
    </source>
</evidence>
<dbReference type="SMART" id="SM00448">
    <property type="entry name" value="REC"/>
    <property type="match status" value="1"/>
</dbReference>
<dbReference type="STRING" id="1123062.SAMN02745775_102346"/>
<dbReference type="CDD" id="cd16922">
    <property type="entry name" value="HATPase_EvgS-ArcB-TorS-like"/>
    <property type="match status" value="1"/>
</dbReference>
<dbReference type="InterPro" id="IPR003661">
    <property type="entry name" value="HisK_dim/P_dom"/>
</dbReference>
<dbReference type="SUPFAM" id="SSF55874">
    <property type="entry name" value="ATPase domain of HSP90 chaperone/DNA topoisomerase II/histidine kinase"/>
    <property type="match status" value="1"/>
</dbReference>
<dbReference type="InterPro" id="IPR011006">
    <property type="entry name" value="CheY-like_superfamily"/>
</dbReference>
<dbReference type="InterPro" id="IPR036641">
    <property type="entry name" value="HPT_dom_sf"/>
</dbReference>
<feature type="modified residue" description="Phosphohistidine" evidence="17">
    <location>
        <position position="1267"/>
    </location>
</feature>
<dbReference type="Gene3D" id="3.40.50.2300">
    <property type="match status" value="1"/>
</dbReference>
<organism evidence="23 24">
    <name type="scientific">Falsiroseomonas stagni DSM 19981</name>
    <dbReference type="NCBI Taxonomy" id="1123062"/>
    <lineage>
        <taxon>Bacteria</taxon>
        <taxon>Pseudomonadati</taxon>
        <taxon>Pseudomonadota</taxon>
        <taxon>Alphaproteobacteria</taxon>
        <taxon>Acetobacterales</taxon>
        <taxon>Roseomonadaceae</taxon>
        <taxon>Falsiroseomonas</taxon>
    </lineage>
</organism>
<dbReference type="SMART" id="SM00388">
    <property type="entry name" value="HisKA"/>
    <property type="match status" value="1"/>
</dbReference>
<evidence type="ECO:0000259" key="21">
    <source>
        <dbReference type="PROSITE" id="PS50110"/>
    </source>
</evidence>
<keyword evidence="4" id="KW-1003">Cell membrane</keyword>
<protein>
    <recommendedName>
        <fullName evidence="16">Sensory/regulatory protein RpfC</fullName>
        <ecNumber evidence="3">2.7.13.3</ecNumber>
    </recommendedName>
</protein>
<evidence type="ECO:0000256" key="11">
    <source>
        <dbReference type="ARBA" id="ARBA00022840"/>
    </source>
</evidence>
<keyword evidence="14" id="KW-0472">Membrane</keyword>
<dbReference type="InterPro" id="IPR035965">
    <property type="entry name" value="PAS-like_dom_sf"/>
</dbReference>
<comment type="catalytic activity">
    <reaction evidence="1">
        <text>ATP + protein L-histidine = ADP + protein N-phospho-L-histidine.</text>
        <dbReference type="EC" id="2.7.13.3"/>
    </reaction>
</comment>
<keyword evidence="24" id="KW-1185">Reference proteome</keyword>
<dbReference type="Gene3D" id="3.30.565.10">
    <property type="entry name" value="Histidine kinase-like ATPase, C-terminal domain"/>
    <property type="match status" value="1"/>
</dbReference>
<gene>
    <name evidence="23" type="ORF">SAMN02745775_102346</name>
</gene>
<dbReference type="FunFam" id="3.30.565.10:FF:000010">
    <property type="entry name" value="Sensor histidine kinase RcsC"/>
    <property type="match status" value="1"/>
</dbReference>
<dbReference type="InterPro" id="IPR036097">
    <property type="entry name" value="HisK_dim/P_sf"/>
</dbReference>
<dbReference type="CDD" id="cd17546">
    <property type="entry name" value="REC_hyHK_CKI1_RcsC-like"/>
    <property type="match status" value="1"/>
</dbReference>
<keyword evidence="5" id="KW-0997">Cell inner membrane</keyword>
<dbReference type="PROSITE" id="PS50109">
    <property type="entry name" value="HIS_KIN"/>
    <property type="match status" value="1"/>
</dbReference>
<comment type="subunit">
    <text evidence="15">At low DSF concentrations, interacts with RpfF.</text>
</comment>
<dbReference type="Proteomes" id="UP000199473">
    <property type="component" value="Unassembled WGS sequence"/>
</dbReference>
<keyword evidence="6 18" id="KW-0597">Phosphoprotein</keyword>
<keyword evidence="13" id="KW-0902">Two-component regulatory system</keyword>
<keyword evidence="11" id="KW-0067">ATP-binding</keyword>
<dbReference type="PANTHER" id="PTHR43047">
    <property type="entry name" value="TWO-COMPONENT HISTIDINE PROTEIN KINASE"/>
    <property type="match status" value="1"/>
</dbReference>
<evidence type="ECO:0000256" key="9">
    <source>
        <dbReference type="ARBA" id="ARBA00022741"/>
    </source>
</evidence>
<dbReference type="SMART" id="SM00091">
    <property type="entry name" value="PAS"/>
    <property type="match status" value="5"/>
</dbReference>
<dbReference type="InterPro" id="IPR008207">
    <property type="entry name" value="Sig_transdc_His_kin_Hpt_dom"/>
</dbReference>
<name>A0A1I3ZAH4_9PROT</name>
<dbReference type="GO" id="GO:0005524">
    <property type="term" value="F:ATP binding"/>
    <property type="evidence" value="ECO:0007669"/>
    <property type="project" value="UniProtKB-KW"/>
</dbReference>
<dbReference type="Pfam" id="PF02518">
    <property type="entry name" value="HATPase_c"/>
    <property type="match status" value="1"/>
</dbReference>
<dbReference type="Pfam" id="PF00072">
    <property type="entry name" value="Response_reg"/>
    <property type="match status" value="1"/>
</dbReference>
<evidence type="ECO:0000256" key="7">
    <source>
        <dbReference type="ARBA" id="ARBA00022679"/>
    </source>
</evidence>
<dbReference type="SUPFAM" id="SSF47384">
    <property type="entry name" value="Homodimeric domain of signal transducing histidine kinase"/>
    <property type="match status" value="1"/>
</dbReference>
<evidence type="ECO:0000256" key="16">
    <source>
        <dbReference type="ARBA" id="ARBA00068150"/>
    </source>
</evidence>
<accession>A0A1I3ZAH4</accession>
<dbReference type="PROSITE" id="PS50894">
    <property type="entry name" value="HPT"/>
    <property type="match status" value="1"/>
</dbReference>
<evidence type="ECO:0000256" key="8">
    <source>
        <dbReference type="ARBA" id="ARBA00022692"/>
    </source>
</evidence>
<evidence type="ECO:0000256" key="13">
    <source>
        <dbReference type="ARBA" id="ARBA00023012"/>
    </source>
</evidence>
<dbReference type="FunFam" id="1.10.287.130:FF:000002">
    <property type="entry name" value="Two-component osmosensing histidine kinase"/>
    <property type="match status" value="1"/>
</dbReference>
<dbReference type="GO" id="GO:0000155">
    <property type="term" value="F:phosphorelay sensor kinase activity"/>
    <property type="evidence" value="ECO:0007669"/>
    <property type="project" value="InterPro"/>
</dbReference>
<dbReference type="Gene3D" id="1.10.287.130">
    <property type="match status" value="1"/>
</dbReference>